<name>A0A1A9I7J6_9BACT</name>
<dbReference type="SUPFAM" id="SSF53474">
    <property type="entry name" value="alpha/beta-Hydrolases"/>
    <property type="match status" value="1"/>
</dbReference>
<protein>
    <submittedName>
        <fullName evidence="3">Peptidase S9</fullName>
    </submittedName>
</protein>
<feature type="domain" description="Peptidase S9 prolyl oligopeptidase catalytic" evidence="2">
    <location>
        <begin position="643"/>
        <end position="797"/>
    </location>
</feature>
<dbReference type="KEGG" id="nia:A8C56_22045"/>
<dbReference type="PANTHER" id="PTHR42776">
    <property type="entry name" value="SERINE PEPTIDASE S9 FAMILY MEMBER"/>
    <property type="match status" value="1"/>
</dbReference>
<dbReference type="InterPro" id="IPR029058">
    <property type="entry name" value="AB_hydrolase_fold"/>
</dbReference>
<dbReference type="Pfam" id="PF00326">
    <property type="entry name" value="Peptidase_S9"/>
    <property type="match status" value="1"/>
</dbReference>
<dbReference type="SUPFAM" id="SSF82171">
    <property type="entry name" value="DPP6 N-terminal domain-like"/>
    <property type="match status" value="1"/>
</dbReference>
<dbReference type="GO" id="GO:0006508">
    <property type="term" value="P:proteolysis"/>
    <property type="evidence" value="ECO:0007669"/>
    <property type="project" value="InterPro"/>
</dbReference>
<dbReference type="InterPro" id="IPR001375">
    <property type="entry name" value="Peptidase_S9_cat"/>
</dbReference>
<evidence type="ECO:0000259" key="2">
    <source>
        <dbReference type="Pfam" id="PF00326"/>
    </source>
</evidence>
<evidence type="ECO:0000313" key="3">
    <source>
        <dbReference type="EMBL" id="ANH83305.1"/>
    </source>
</evidence>
<gene>
    <name evidence="3" type="ORF">A8C56_22045</name>
</gene>
<keyword evidence="4" id="KW-1185">Reference proteome</keyword>
<dbReference type="EMBL" id="CP015772">
    <property type="protein sequence ID" value="ANH83305.1"/>
    <property type="molecule type" value="Genomic_DNA"/>
</dbReference>
<dbReference type="GO" id="GO:0004252">
    <property type="term" value="F:serine-type endopeptidase activity"/>
    <property type="evidence" value="ECO:0007669"/>
    <property type="project" value="TreeGrafter"/>
</dbReference>
<dbReference type="ESTHER" id="9bact-a0a1a9i7j6">
    <property type="family name" value="Glutamyl_Peptidase_S9"/>
</dbReference>
<accession>A0A1A9I7J6</accession>
<dbReference type="PANTHER" id="PTHR42776:SF28">
    <property type="entry name" value="GLUTAMYL ENDOPEPTIDASE, CHLOROPLASTIC-RELATED"/>
    <property type="match status" value="1"/>
</dbReference>
<reference evidence="3 4" key="1">
    <citation type="submission" date="2016-05" db="EMBL/GenBank/DDBJ databases">
        <title>Niabella ginsenosidivorans BS26 whole genome sequencing.</title>
        <authorList>
            <person name="Im W.T."/>
            <person name="Siddiqi M.Z."/>
        </authorList>
    </citation>
    <scope>NUCLEOTIDE SEQUENCE [LARGE SCALE GENOMIC DNA]</scope>
    <source>
        <strain evidence="3 4">BS26</strain>
    </source>
</reference>
<evidence type="ECO:0000256" key="1">
    <source>
        <dbReference type="ARBA" id="ARBA00022801"/>
    </source>
</evidence>
<dbReference type="AlphaFoldDB" id="A0A1A9I7J6"/>
<organism evidence="3 4">
    <name type="scientific">Niabella ginsenosidivorans</name>
    <dbReference type="NCBI Taxonomy" id="1176587"/>
    <lineage>
        <taxon>Bacteria</taxon>
        <taxon>Pseudomonadati</taxon>
        <taxon>Bacteroidota</taxon>
        <taxon>Chitinophagia</taxon>
        <taxon>Chitinophagales</taxon>
        <taxon>Chitinophagaceae</taxon>
        <taxon>Niabella</taxon>
    </lineage>
</organism>
<sequence length="799" mass="89383">MNKSLFFFFFSFCIFTKITAQDNIPYQKPPAVIEKLLLATFNPGVSFNDDGSWMVLMQRSAGPTVEDLAQPELRIAGLRINPANFSPSRGSYYTGLTLKNVGTGKEVAISGLPEPLRASSVSWNRAGDKLAFLQETRTAIDLYVVDVKTAKAVKINRTPLNTATGNDFSWWDNDRLLYQATTAAPSAMPQKPAAPDGPVIQQNLGKVAASRTYQDLIKNKYDEALFRFFATSQLLLNNGGMETPIGKPDLYASIQLSPDKNYLLVERLTGDLSYLVPYYGFASTIEVWDAQGTLVKTIAKIPSSELAPSGFDNVLNAPRAHNWIATKPATLGWIEPLDSGFIKHNVPNHDQYVTLDAPFTATPQTVVATPMRLYNVSFVNKDMALVTQGSFAQQKRIWQRLDLQTRTLTILDDRSTNDAYNNPGTPFTVRNEYGRLVPLIYQKTKFIMNAQGASPKGDYPFVGTFDFTSLKKEKLWQAKDPYYEVPVKLLPQHKGLAFVTSRQSNTQPPNYFIITGKKETPLTSFPDPQPELRDLKKEKVTYTRRDGIQLTANVYVSKNYDPAKDGKLPVIIVAYPREYKQASDAAQVRGSKNTFTQINYGSFVFFALEGYAIMDNAEFPIVGEGSKYPNDNFVEQLAWNAKAAIDKIASMGIGDSTRVAVAGHSYGAFMTANLLAHTHLFKAGIARSGAYNRTLTPFGFQNEERTYWQAPQVYNRMSPFSYADKIKTPLLLIHGEADNNPGTFPIQSERLFNAIKGHGGTVRFVQLPFEAHGYAAKENLLHLLWEEYQWLEKYVKKEK</sequence>
<dbReference type="Gene3D" id="3.40.50.1820">
    <property type="entry name" value="alpha/beta hydrolase"/>
    <property type="match status" value="1"/>
</dbReference>
<proteinExistence type="predicted"/>
<dbReference type="RefSeq" id="WP_067760747.1">
    <property type="nucleotide sequence ID" value="NZ_CP015772.1"/>
</dbReference>
<dbReference type="Proteomes" id="UP000077667">
    <property type="component" value="Chromosome"/>
</dbReference>
<keyword evidence="1" id="KW-0378">Hydrolase</keyword>
<evidence type="ECO:0000313" key="4">
    <source>
        <dbReference type="Proteomes" id="UP000077667"/>
    </source>
</evidence>